<dbReference type="PANTHER" id="PTHR46494:SF1">
    <property type="entry name" value="CORA FAMILY METAL ION TRANSPORTER (EUROFUNG)"/>
    <property type="match status" value="1"/>
</dbReference>
<dbReference type="PANTHER" id="PTHR46494">
    <property type="entry name" value="CORA FAMILY METAL ION TRANSPORTER (EUROFUNG)"/>
    <property type="match status" value="1"/>
</dbReference>
<evidence type="ECO:0000256" key="8">
    <source>
        <dbReference type="RuleBase" id="RU362010"/>
    </source>
</evidence>
<dbReference type="EMBL" id="JBBYAF010000043">
    <property type="protein sequence ID" value="MEL3974108.1"/>
    <property type="molecule type" value="Genomic_DNA"/>
</dbReference>
<keyword evidence="5 8" id="KW-0812">Transmembrane</keyword>
<dbReference type="InterPro" id="IPR004488">
    <property type="entry name" value="Mg/Co-transport_prot_CorA"/>
</dbReference>
<keyword evidence="8" id="KW-0460">Magnesium</keyword>
<feature type="transmembrane region" description="Helical" evidence="8">
    <location>
        <begin position="288"/>
        <end position="316"/>
    </location>
</feature>
<feature type="transmembrane region" description="Helical" evidence="8">
    <location>
        <begin position="253"/>
        <end position="276"/>
    </location>
</feature>
<keyword evidence="3 8" id="KW-0813">Transport</keyword>
<keyword evidence="7 8" id="KW-0472">Membrane</keyword>
<proteinExistence type="inferred from homology"/>
<dbReference type="Gene3D" id="1.20.58.340">
    <property type="entry name" value="Magnesium transport protein CorA, transmembrane region"/>
    <property type="match status" value="2"/>
</dbReference>
<dbReference type="CDD" id="cd12831">
    <property type="entry name" value="TmCorA-like_u2"/>
    <property type="match status" value="1"/>
</dbReference>
<evidence type="ECO:0000256" key="5">
    <source>
        <dbReference type="ARBA" id="ARBA00022692"/>
    </source>
</evidence>
<keyword evidence="6 8" id="KW-1133">Transmembrane helix</keyword>
<dbReference type="Proteomes" id="UP001389717">
    <property type="component" value="Unassembled WGS sequence"/>
</dbReference>
<comment type="function">
    <text evidence="8">Mediates influx of magnesium ions.</text>
</comment>
<organism evidence="9 10">
    <name type="scientific">Rossellomorea oryzaecorticis</name>
    <dbReference type="NCBI Taxonomy" id="1396505"/>
    <lineage>
        <taxon>Bacteria</taxon>
        <taxon>Bacillati</taxon>
        <taxon>Bacillota</taxon>
        <taxon>Bacilli</taxon>
        <taxon>Bacillales</taxon>
        <taxon>Bacillaceae</taxon>
        <taxon>Rossellomorea</taxon>
    </lineage>
</organism>
<evidence type="ECO:0000256" key="4">
    <source>
        <dbReference type="ARBA" id="ARBA00022475"/>
    </source>
</evidence>
<evidence type="ECO:0000313" key="10">
    <source>
        <dbReference type="Proteomes" id="UP001389717"/>
    </source>
</evidence>
<dbReference type="InterPro" id="IPR045861">
    <property type="entry name" value="CorA_cytoplasmic_dom"/>
</dbReference>
<evidence type="ECO:0000313" key="9">
    <source>
        <dbReference type="EMBL" id="MEL3974108.1"/>
    </source>
</evidence>
<dbReference type="RefSeq" id="WP_341985664.1">
    <property type="nucleotide sequence ID" value="NZ_JBBYAF010000043.1"/>
</dbReference>
<evidence type="ECO:0000256" key="2">
    <source>
        <dbReference type="ARBA" id="ARBA00009765"/>
    </source>
</evidence>
<evidence type="ECO:0000256" key="6">
    <source>
        <dbReference type="ARBA" id="ARBA00022989"/>
    </source>
</evidence>
<gene>
    <name evidence="8 9" type="primary">corA</name>
    <name evidence="9" type="ORF">AAEO50_17630</name>
</gene>
<comment type="subcellular location">
    <subcellularLocation>
        <location evidence="1">Cell membrane</location>
        <topology evidence="1">Multi-pass membrane protein</topology>
    </subcellularLocation>
    <subcellularLocation>
        <location evidence="8">Membrane</location>
        <topology evidence="8">Multi-pass membrane protein</topology>
    </subcellularLocation>
</comment>
<dbReference type="Pfam" id="PF01544">
    <property type="entry name" value="CorA"/>
    <property type="match status" value="1"/>
</dbReference>
<dbReference type="InterPro" id="IPR002523">
    <property type="entry name" value="MgTranspt_CorA/ZnTranspt_ZntB"/>
</dbReference>
<dbReference type="NCBIfam" id="TIGR00383">
    <property type="entry name" value="corA"/>
    <property type="match status" value="1"/>
</dbReference>
<sequence length="332" mass="39384">MIRTSAILNNGDVLQDVPLSRIKEDDVKWYWVDFNEPAEKDIRVMKRFFQFHPLAIEDCLDDFSERPKLDFYDGYIFVLMHAINKKSLDSYEVNLFVNSRFIVTFHKEPVNEINNLWKAVSEEGDLLSPFTIMHGIVDRLVDEYFPLIYSIEDRLNSIEENTNEESDSNLMDELFDIRHEMSKLRRTLVPMRDLLYRISNSGRLNALKEEQLYFNDVYDHLIKQVEMLESYRDFSADIRDNYLSINSDKMNNIMMTLTVITTIFMPLTFIAGLYGMNFVYMPELNEQNGYFIVLGVMTLIAVIMFGFFVKIGWLKFGGRKRRRKRRRLLKLK</sequence>
<dbReference type="InterPro" id="IPR045863">
    <property type="entry name" value="CorA_TM1_TM2"/>
</dbReference>
<protein>
    <recommendedName>
        <fullName evidence="8">Magnesium transport protein CorA</fullName>
    </recommendedName>
</protein>
<evidence type="ECO:0000256" key="1">
    <source>
        <dbReference type="ARBA" id="ARBA00004651"/>
    </source>
</evidence>
<evidence type="ECO:0000256" key="7">
    <source>
        <dbReference type="ARBA" id="ARBA00023136"/>
    </source>
</evidence>
<dbReference type="Gene3D" id="3.30.460.20">
    <property type="entry name" value="CorA soluble domain-like"/>
    <property type="match status" value="1"/>
</dbReference>
<reference evidence="9 10" key="1">
    <citation type="submission" date="2024-04" db="EMBL/GenBank/DDBJ databases">
        <title>Bacillus oryzaecorticis sp. nov., a moderately halophilic bacterium isolated from rice husks.</title>
        <authorList>
            <person name="Zhu H.-S."/>
        </authorList>
    </citation>
    <scope>NUCLEOTIDE SEQUENCE [LARGE SCALE GENOMIC DNA]</scope>
    <source>
        <strain evidence="9 10">ZC255</strain>
    </source>
</reference>
<evidence type="ECO:0000256" key="3">
    <source>
        <dbReference type="ARBA" id="ARBA00022448"/>
    </source>
</evidence>
<dbReference type="SUPFAM" id="SSF144083">
    <property type="entry name" value="Magnesium transport protein CorA, transmembrane region"/>
    <property type="match status" value="1"/>
</dbReference>
<name>A0ABU9KES3_9BACI</name>
<accession>A0ABU9KES3</accession>
<dbReference type="SUPFAM" id="SSF143865">
    <property type="entry name" value="CorA soluble domain-like"/>
    <property type="match status" value="1"/>
</dbReference>
<keyword evidence="10" id="KW-1185">Reference proteome</keyword>
<keyword evidence="4 8" id="KW-1003">Cell membrane</keyword>
<comment type="similarity">
    <text evidence="2 8">Belongs to the CorA metal ion transporter (MIT) (TC 1.A.35) family.</text>
</comment>
<comment type="caution">
    <text evidence="9">The sequence shown here is derived from an EMBL/GenBank/DDBJ whole genome shotgun (WGS) entry which is preliminary data.</text>
</comment>
<keyword evidence="8" id="KW-0406">Ion transport</keyword>